<dbReference type="EMBL" id="AZMM01015650">
    <property type="protein sequence ID" value="ETJ29826.1"/>
    <property type="molecule type" value="Genomic_DNA"/>
</dbReference>
<proteinExistence type="predicted"/>
<gene>
    <name evidence="1" type="ORF">Q604_UNBC15650G0001</name>
</gene>
<accession>W1XIA5</accession>
<name>W1XIA5_9ZZZZ</name>
<evidence type="ECO:0000313" key="1">
    <source>
        <dbReference type="EMBL" id="ETJ29826.1"/>
    </source>
</evidence>
<organism evidence="1">
    <name type="scientific">human gut metagenome</name>
    <dbReference type="NCBI Taxonomy" id="408170"/>
    <lineage>
        <taxon>unclassified sequences</taxon>
        <taxon>metagenomes</taxon>
        <taxon>organismal metagenomes</taxon>
    </lineage>
</organism>
<comment type="caution">
    <text evidence="1">The sequence shown here is derived from an EMBL/GenBank/DDBJ whole genome shotgun (WGS) entry which is preliminary data.</text>
</comment>
<reference evidence="1" key="1">
    <citation type="submission" date="2013-12" db="EMBL/GenBank/DDBJ databases">
        <title>A Varibaculum cambriense genome reconstructed from a premature infant gut community with otherwise low bacterial novelty that shifts toward anaerobic metabolism during the third week of life.</title>
        <authorList>
            <person name="Brown C.T."/>
            <person name="Sharon I."/>
            <person name="Thomas B.C."/>
            <person name="Castelle C.J."/>
            <person name="Morowitz M.J."/>
            <person name="Banfield J.F."/>
        </authorList>
    </citation>
    <scope>NUCLEOTIDE SEQUENCE</scope>
</reference>
<feature type="non-terminal residue" evidence="1">
    <location>
        <position position="1"/>
    </location>
</feature>
<protein>
    <submittedName>
        <fullName evidence="1">Endodeoxyribonuclease, RusA family protein</fullName>
    </submittedName>
</protein>
<dbReference type="AlphaFoldDB" id="W1XIA5"/>
<sequence>PRFELELFAESQYNFNYNITKKDTPCNPNVRLSPKKIMSI</sequence>